<dbReference type="EMBL" id="HBUF01058189">
    <property type="protein sequence ID" value="CAG6624817.1"/>
    <property type="molecule type" value="Transcribed_RNA"/>
</dbReference>
<name>A0A8D8Q476_9HEMI</name>
<reference evidence="1" key="1">
    <citation type="submission" date="2021-05" db="EMBL/GenBank/DDBJ databases">
        <authorList>
            <person name="Alioto T."/>
            <person name="Alioto T."/>
            <person name="Gomez Garrido J."/>
        </authorList>
    </citation>
    <scope>NUCLEOTIDE SEQUENCE</scope>
</reference>
<protein>
    <submittedName>
        <fullName evidence="1">Uncharacterized protein</fullName>
    </submittedName>
</protein>
<evidence type="ECO:0000313" key="1">
    <source>
        <dbReference type="EMBL" id="CAG6624818.1"/>
    </source>
</evidence>
<dbReference type="EMBL" id="HBUF01058188">
    <property type="protein sequence ID" value="CAG6624816.1"/>
    <property type="molecule type" value="Transcribed_RNA"/>
</dbReference>
<sequence length="144" mass="16458">MTTQLHKLLILGFLSQQFSSMSMQLLVFLILVPELRGKYAANFPFSTGPIRERLGYLISHARADISQLTDWFNQYLILGIRHIVQSSQWDPVQLYGGLQVGNVGQFLMQEQLSQLKTCVMSINDVILCPDIEFESFFNDQNISL</sequence>
<organism evidence="1">
    <name type="scientific">Cacopsylla melanoneura</name>
    <dbReference type="NCBI Taxonomy" id="428564"/>
    <lineage>
        <taxon>Eukaryota</taxon>
        <taxon>Metazoa</taxon>
        <taxon>Ecdysozoa</taxon>
        <taxon>Arthropoda</taxon>
        <taxon>Hexapoda</taxon>
        <taxon>Insecta</taxon>
        <taxon>Pterygota</taxon>
        <taxon>Neoptera</taxon>
        <taxon>Paraneoptera</taxon>
        <taxon>Hemiptera</taxon>
        <taxon>Sternorrhyncha</taxon>
        <taxon>Psylloidea</taxon>
        <taxon>Psyllidae</taxon>
        <taxon>Psyllinae</taxon>
        <taxon>Cacopsylla</taxon>
    </lineage>
</organism>
<accession>A0A8D8Q476</accession>
<proteinExistence type="predicted"/>
<dbReference type="EMBL" id="HBUF01058190">
    <property type="protein sequence ID" value="CAG6624818.1"/>
    <property type="molecule type" value="Transcribed_RNA"/>
</dbReference>
<dbReference type="AlphaFoldDB" id="A0A8D8Q476"/>